<keyword evidence="3" id="KW-0560">Oxidoreductase</keyword>
<feature type="domain" description="VOC" evidence="2">
    <location>
        <begin position="4"/>
        <end position="125"/>
    </location>
</feature>
<dbReference type="Gene3D" id="3.10.180.10">
    <property type="entry name" value="2,3-Dihydroxybiphenyl 1,2-Dioxygenase, domain 1"/>
    <property type="match status" value="1"/>
</dbReference>
<keyword evidence="1" id="KW-0479">Metal-binding</keyword>
<dbReference type="GO" id="GO:0046872">
    <property type="term" value="F:metal ion binding"/>
    <property type="evidence" value="ECO:0007669"/>
    <property type="project" value="UniProtKB-KW"/>
</dbReference>
<dbReference type="GO" id="GO:0046491">
    <property type="term" value="P:L-methylmalonyl-CoA metabolic process"/>
    <property type="evidence" value="ECO:0007669"/>
    <property type="project" value="TreeGrafter"/>
</dbReference>
<dbReference type="OrthoDB" id="7355345at2"/>
<accession>A0A1I6RHW2</accession>
<dbReference type="PANTHER" id="PTHR43048:SF3">
    <property type="entry name" value="METHYLMALONYL-COA EPIMERASE, MITOCHONDRIAL"/>
    <property type="match status" value="1"/>
</dbReference>
<dbReference type="InterPro" id="IPR051785">
    <property type="entry name" value="MMCE/EMCE_epimerase"/>
</dbReference>
<dbReference type="InterPro" id="IPR029068">
    <property type="entry name" value="Glyas_Bleomycin-R_OHBP_Dase"/>
</dbReference>
<dbReference type="STRING" id="394264.SAMN04488040_1255"/>
<keyword evidence="4" id="KW-1185">Reference proteome</keyword>
<dbReference type="Proteomes" id="UP000199239">
    <property type="component" value="Unassembled WGS sequence"/>
</dbReference>
<dbReference type="GO" id="GO:0004493">
    <property type="term" value="F:methylmalonyl-CoA epimerase activity"/>
    <property type="evidence" value="ECO:0007669"/>
    <property type="project" value="TreeGrafter"/>
</dbReference>
<dbReference type="InterPro" id="IPR037523">
    <property type="entry name" value="VOC_core"/>
</dbReference>
<dbReference type="AlphaFoldDB" id="A0A1I6RHW2"/>
<proteinExistence type="predicted"/>
<evidence type="ECO:0000313" key="3">
    <source>
        <dbReference type="EMBL" id="SFS64256.1"/>
    </source>
</evidence>
<evidence type="ECO:0000256" key="1">
    <source>
        <dbReference type="ARBA" id="ARBA00022723"/>
    </source>
</evidence>
<dbReference type="PANTHER" id="PTHR43048">
    <property type="entry name" value="METHYLMALONYL-COA EPIMERASE"/>
    <property type="match status" value="1"/>
</dbReference>
<evidence type="ECO:0000259" key="2">
    <source>
        <dbReference type="PROSITE" id="PS51819"/>
    </source>
</evidence>
<gene>
    <name evidence="3" type="ORF">SAMN04488040_1255</name>
</gene>
<dbReference type="RefSeq" id="WP_093915515.1">
    <property type="nucleotide sequence ID" value="NZ_FPAJ01000002.1"/>
</dbReference>
<dbReference type="InterPro" id="IPR004360">
    <property type="entry name" value="Glyas_Fos-R_dOase_dom"/>
</dbReference>
<name>A0A1I6RHW2_9RHOB</name>
<dbReference type="SUPFAM" id="SSF54593">
    <property type="entry name" value="Glyoxalase/Bleomycin resistance protein/Dihydroxybiphenyl dioxygenase"/>
    <property type="match status" value="1"/>
</dbReference>
<sequence>MSAQLEHANITVKNPDDTAAWMLMVFGWQVRWQGDAIAGGRSVHIGTQDQYIALYTPKEGLKSAPNSHTTVGSLNHIGVVVDDLDAAEAAVKAQGFETTNHADYEPGRRFYFHDNDGVEYELVEYGG</sequence>
<protein>
    <submittedName>
        <fullName evidence="3">Catechol 2,3-dioxygenase</fullName>
    </submittedName>
</protein>
<dbReference type="EMBL" id="FPAJ01000002">
    <property type="protein sequence ID" value="SFS64256.1"/>
    <property type="molecule type" value="Genomic_DNA"/>
</dbReference>
<dbReference type="Pfam" id="PF00903">
    <property type="entry name" value="Glyoxalase"/>
    <property type="match status" value="1"/>
</dbReference>
<evidence type="ECO:0000313" key="4">
    <source>
        <dbReference type="Proteomes" id="UP000199239"/>
    </source>
</evidence>
<dbReference type="CDD" id="cd06587">
    <property type="entry name" value="VOC"/>
    <property type="match status" value="1"/>
</dbReference>
<dbReference type="PROSITE" id="PS51819">
    <property type="entry name" value="VOC"/>
    <property type="match status" value="1"/>
</dbReference>
<organism evidence="3 4">
    <name type="scientific">Sulfitobacter marinus</name>
    <dbReference type="NCBI Taxonomy" id="394264"/>
    <lineage>
        <taxon>Bacteria</taxon>
        <taxon>Pseudomonadati</taxon>
        <taxon>Pseudomonadota</taxon>
        <taxon>Alphaproteobacteria</taxon>
        <taxon>Rhodobacterales</taxon>
        <taxon>Roseobacteraceae</taxon>
        <taxon>Sulfitobacter</taxon>
    </lineage>
</organism>
<reference evidence="4" key="1">
    <citation type="submission" date="2016-10" db="EMBL/GenBank/DDBJ databases">
        <authorList>
            <person name="Varghese N."/>
            <person name="Submissions S."/>
        </authorList>
    </citation>
    <scope>NUCLEOTIDE SEQUENCE [LARGE SCALE GENOMIC DNA]</scope>
    <source>
        <strain evidence="4">DSM 23422</strain>
    </source>
</reference>
<dbReference type="GO" id="GO:0051213">
    <property type="term" value="F:dioxygenase activity"/>
    <property type="evidence" value="ECO:0007669"/>
    <property type="project" value="UniProtKB-KW"/>
</dbReference>
<keyword evidence="3" id="KW-0223">Dioxygenase</keyword>